<dbReference type="SUPFAM" id="SSF57997">
    <property type="entry name" value="Tropomyosin"/>
    <property type="match status" value="2"/>
</dbReference>
<comment type="similarity">
    <text evidence="7">Belongs to the SMC family.</text>
</comment>
<dbReference type="InterPro" id="IPR003395">
    <property type="entry name" value="RecF/RecN/SMC_N"/>
</dbReference>
<dbReference type="AlphaFoldDB" id="A0A7W7Y3M7"/>
<evidence type="ECO:0000256" key="2">
    <source>
        <dbReference type="ARBA" id="ARBA00022490"/>
    </source>
</evidence>
<keyword evidence="5 7" id="KW-0175">Coiled coil</keyword>
<dbReference type="InterPro" id="IPR027417">
    <property type="entry name" value="P-loop_NTPase"/>
</dbReference>
<dbReference type="GO" id="GO:0007062">
    <property type="term" value="P:sister chromatid cohesion"/>
    <property type="evidence" value="ECO:0007669"/>
    <property type="project" value="InterPro"/>
</dbReference>
<gene>
    <name evidence="7" type="primary">smc</name>
    <name evidence="9" type="ORF">HNR37_000790</name>
</gene>
<comment type="function">
    <text evidence="7">Required for chromosome condensation and partitioning.</text>
</comment>
<dbReference type="PANTHER" id="PTHR43977">
    <property type="entry name" value="STRUCTURAL MAINTENANCE OF CHROMOSOMES PROTEIN 3"/>
    <property type="match status" value="1"/>
</dbReference>
<dbReference type="GO" id="GO:0005524">
    <property type="term" value="F:ATP binding"/>
    <property type="evidence" value="ECO:0007669"/>
    <property type="project" value="UniProtKB-UniRule"/>
</dbReference>
<keyword evidence="4 7" id="KW-0067">ATP-binding</keyword>
<protein>
    <recommendedName>
        <fullName evidence="7">Chromosome partition protein Smc</fullName>
    </recommendedName>
</protein>
<dbReference type="RefSeq" id="WP_183730260.1">
    <property type="nucleotide sequence ID" value="NZ_JACHID010000004.1"/>
</dbReference>
<comment type="subcellular location">
    <subcellularLocation>
        <location evidence="1 7">Cytoplasm</location>
    </subcellularLocation>
</comment>
<dbReference type="Gene3D" id="3.40.50.300">
    <property type="entry name" value="P-loop containing nucleotide triphosphate hydrolases"/>
    <property type="match status" value="2"/>
</dbReference>
<evidence type="ECO:0000256" key="4">
    <source>
        <dbReference type="ARBA" id="ARBA00022840"/>
    </source>
</evidence>
<dbReference type="Proteomes" id="UP000528322">
    <property type="component" value="Unassembled WGS sequence"/>
</dbReference>
<feature type="domain" description="RecF/RecN/SMC N-terminal" evidence="8">
    <location>
        <begin position="4"/>
        <end position="1129"/>
    </location>
</feature>
<organism evidence="9 10">
    <name type="scientific">Desulfurispira natronophila</name>
    <dbReference type="NCBI Taxonomy" id="682562"/>
    <lineage>
        <taxon>Bacteria</taxon>
        <taxon>Pseudomonadati</taxon>
        <taxon>Chrysiogenota</taxon>
        <taxon>Chrysiogenia</taxon>
        <taxon>Chrysiogenales</taxon>
        <taxon>Chrysiogenaceae</taxon>
        <taxon>Desulfurispira</taxon>
    </lineage>
</organism>
<dbReference type="CDD" id="cd03278">
    <property type="entry name" value="ABC_SMC_barmotin"/>
    <property type="match status" value="1"/>
</dbReference>
<proteinExistence type="inferred from homology"/>
<dbReference type="SUPFAM" id="SSF46579">
    <property type="entry name" value="Prefoldin"/>
    <property type="match status" value="1"/>
</dbReference>
<evidence type="ECO:0000259" key="8">
    <source>
        <dbReference type="Pfam" id="PF02463"/>
    </source>
</evidence>
<dbReference type="GO" id="GO:0016887">
    <property type="term" value="F:ATP hydrolysis activity"/>
    <property type="evidence" value="ECO:0007669"/>
    <property type="project" value="InterPro"/>
</dbReference>
<dbReference type="GO" id="GO:0005737">
    <property type="term" value="C:cytoplasm"/>
    <property type="evidence" value="ECO:0007669"/>
    <property type="project" value="UniProtKB-SubCell"/>
</dbReference>
<keyword evidence="10" id="KW-1185">Reference proteome</keyword>
<comment type="domain">
    <text evidence="7">Contains large globular domains required for ATP hydrolysis at each terminus and a third globular domain forming a flexible hinge near the middle of the molecule. These domains are separated by coiled-coil structures.</text>
</comment>
<keyword evidence="3 7" id="KW-0547">Nucleotide-binding</keyword>
<dbReference type="GO" id="GO:0006260">
    <property type="term" value="P:DNA replication"/>
    <property type="evidence" value="ECO:0007669"/>
    <property type="project" value="UniProtKB-UniRule"/>
</dbReference>
<evidence type="ECO:0000313" key="9">
    <source>
        <dbReference type="EMBL" id="MBB5021478.1"/>
    </source>
</evidence>
<evidence type="ECO:0000256" key="1">
    <source>
        <dbReference type="ARBA" id="ARBA00004496"/>
    </source>
</evidence>
<keyword evidence="2 7" id="KW-0963">Cytoplasm</keyword>
<keyword evidence="6 7" id="KW-0238">DNA-binding</keyword>
<sequence length="1150" mass="131843">MKFKRLEIQGFKSFIDRSVLEFRDGITAIVGPNGCGKSNISDAIRWVMGEQRAKDLRGASMADVIFGGTQRKAPAQYAEVKLKLESDNFAYPYSEFTEVEIVRRLSTKGVSEYRINGAQCRLRDIRNLFLDSGVGTRAMSIIEQGKIHQIVTSKSEDRRGVIEEAAGINKFKESKKEALGKLEDVYNNLLRVQDVVGEVEKQYHYLKKQAAKALQHRELSDRIYELEVQLLSKQHYLATNALKEALDESRRTQEQLQQQNREMEELQERISREHQHITQLESKLNYHIKQREGFLQEKTLLEQKKESLEKSMRDFDDFSSHEAGNLTELNRLQDALKEEVEHFSTRISGTSHRVEELSSSLAEAQEELIRSKKKLETYREELELAREDSFATVSRITSCRNALVEKETLLKEAGTELQRCQQEQQELQQDLASAQREHTVVFRRYDELTSCLEETRRTLARLEERKQELESQLDRERQQHGELQGRAYEIRYQVQSARKILESRQHTPPVHFQHRFIEELHIPEERWRTPVLSLLGALALGYLVEELDGTAPQILAEQPQPLEIPGAVPISTLCQSVSGAPLTLPSHLYVAEQASTLCCQYPGLIFADWQGVLYSHACCLGAGDLSALQALEVRGEIETLEAELVTLEAEQEASRQRQQQWQEEVEIVMGEIQSCHHQSGALVPQQEESQQQIQQHETVIARVQKHLEVLQRESRRIEQRRDESRQQIEELGRELGQLGERNEELEEEIEDLRISIEHLEPRQDDDQARIGEQRIRLARLEESLQSDRHILQEKERKLEETREKIDEMMQRMEEYRQRESTSREEIQRIDTRFEEIDDQAIANEEVIAATSGELDELGGEARQVKQQLGSYRESIEKLEQKGQALHLQIEKHKLAMENINRQAEEKSIEISILHNPSGSALLIDEEATAIDIKSLRGSLNALGSVNMESIETYEEVKERYDFLTGQQEDLQQSVDSIKAGIDKIDQTTRSRFMETFSAVNEQFQIVFPRLFQGGSAQLRLTESDPLEAGLEIIAEPPGARPKTLNLLSGGQKTLTAAALIFAIFLVKPSPFCFMDEVDAPLDDSNVVRFSSMIKELARETQFIIITHNQRTMESADRLYGITMQEPGVSKIVGVDLSYLEQEGAEALARA</sequence>
<comment type="caution">
    <text evidence="9">The sequence shown here is derived from an EMBL/GenBank/DDBJ whole genome shotgun (WGS) entry which is preliminary data.</text>
</comment>
<dbReference type="InterPro" id="IPR011890">
    <property type="entry name" value="SMC_prok"/>
</dbReference>
<feature type="coiled-coil region" evidence="7">
    <location>
        <begin position="693"/>
        <end position="825"/>
    </location>
</feature>
<accession>A0A7W7Y3M7</accession>
<evidence type="ECO:0000313" key="10">
    <source>
        <dbReference type="Proteomes" id="UP000528322"/>
    </source>
</evidence>
<dbReference type="EMBL" id="JACHID010000004">
    <property type="protein sequence ID" value="MBB5021478.1"/>
    <property type="molecule type" value="Genomic_DNA"/>
</dbReference>
<dbReference type="InterPro" id="IPR024704">
    <property type="entry name" value="SMC"/>
</dbReference>
<dbReference type="GO" id="GO:0030261">
    <property type="term" value="P:chromosome condensation"/>
    <property type="evidence" value="ECO:0007669"/>
    <property type="project" value="InterPro"/>
</dbReference>
<evidence type="ECO:0000256" key="6">
    <source>
        <dbReference type="ARBA" id="ARBA00023125"/>
    </source>
</evidence>
<dbReference type="Pfam" id="PF02463">
    <property type="entry name" value="SMC_N"/>
    <property type="match status" value="1"/>
</dbReference>
<evidence type="ECO:0000256" key="7">
    <source>
        <dbReference type="HAMAP-Rule" id="MF_01894"/>
    </source>
</evidence>
<dbReference type="GO" id="GO:0007059">
    <property type="term" value="P:chromosome segregation"/>
    <property type="evidence" value="ECO:0007669"/>
    <property type="project" value="UniProtKB-UniRule"/>
</dbReference>
<evidence type="ECO:0000256" key="5">
    <source>
        <dbReference type="ARBA" id="ARBA00023054"/>
    </source>
</evidence>
<feature type="binding site" evidence="7">
    <location>
        <begin position="32"/>
        <end position="39"/>
    </location>
    <ligand>
        <name>ATP</name>
        <dbReference type="ChEBI" id="CHEBI:30616"/>
    </ligand>
</feature>
<dbReference type="FunFam" id="3.40.50.300:FF:000901">
    <property type="entry name" value="Chromosome partition protein Smc"/>
    <property type="match status" value="1"/>
</dbReference>
<feature type="coiled-coil region" evidence="7">
    <location>
        <begin position="239"/>
        <end position="486"/>
    </location>
</feature>
<dbReference type="HAMAP" id="MF_01894">
    <property type="entry name" value="Smc_prok"/>
    <property type="match status" value="1"/>
</dbReference>
<evidence type="ECO:0000256" key="3">
    <source>
        <dbReference type="ARBA" id="ARBA00022741"/>
    </source>
</evidence>
<dbReference type="GO" id="GO:0003677">
    <property type="term" value="F:DNA binding"/>
    <property type="evidence" value="ECO:0007669"/>
    <property type="project" value="UniProtKB-UniRule"/>
</dbReference>
<reference evidence="9 10" key="1">
    <citation type="submission" date="2020-08" db="EMBL/GenBank/DDBJ databases">
        <title>Genomic Encyclopedia of Type Strains, Phase IV (KMG-IV): sequencing the most valuable type-strain genomes for metagenomic binning, comparative biology and taxonomic classification.</title>
        <authorList>
            <person name="Goeker M."/>
        </authorList>
    </citation>
    <scope>NUCLEOTIDE SEQUENCE [LARGE SCALE GENOMIC DNA]</scope>
    <source>
        <strain evidence="9 10">DSM 22071</strain>
    </source>
</reference>
<feature type="coiled-coil region" evidence="7">
    <location>
        <begin position="630"/>
        <end position="664"/>
    </location>
</feature>
<feature type="coiled-coil region" evidence="7">
    <location>
        <begin position="861"/>
        <end position="909"/>
    </location>
</feature>
<dbReference type="PIRSF" id="PIRSF005719">
    <property type="entry name" value="SMC"/>
    <property type="match status" value="1"/>
</dbReference>
<name>A0A7W7Y3M7_9BACT</name>
<dbReference type="SUPFAM" id="SSF52540">
    <property type="entry name" value="P-loop containing nucleoside triphosphate hydrolases"/>
    <property type="match status" value="1"/>
</dbReference>
<comment type="subunit">
    <text evidence="7">Homodimer.</text>
</comment>